<keyword evidence="4 6" id="KW-0720">Serine protease</keyword>
<dbReference type="PANTHER" id="PTHR43806:SF11">
    <property type="entry name" value="CEREVISIN-RELATED"/>
    <property type="match status" value="1"/>
</dbReference>
<reference evidence="11" key="1">
    <citation type="submission" date="2017-09" db="EMBL/GenBank/DDBJ databases">
        <title>Depth-based differentiation of microbial function through sediment-hosted aquifers and enrichment of novel symbionts in the deep terrestrial subsurface.</title>
        <authorList>
            <person name="Probst A.J."/>
            <person name="Ladd B."/>
            <person name="Jarett J.K."/>
            <person name="Geller-Mcgrath D.E."/>
            <person name="Sieber C.M.K."/>
            <person name="Emerson J.B."/>
            <person name="Anantharaman K."/>
            <person name="Thomas B.C."/>
            <person name="Malmstrom R."/>
            <person name="Stieglmeier M."/>
            <person name="Klingl A."/>
            <person name="Woyke T."/>
            <person name="Ryan C.M."/>
            <person name="Banfield J.F."/>
        </authorList>
    </citation>
    <scope>NUCLEOTIDE SEQUENCE [LARGE SCALE GENOMIC DNA]</scope>
</reference>
<dbReference type="GO" id="GO:0004252">
    <property type="term" value="F:serine-type endopeptidase activity"/>
    <property type="evidence" value="ECO:0007669"/>
    <property type="project" value="UniProtKB-UniRule"/>
</dbReference>
<proteinExistence type="inferred from homology"/>
<evidence type="ECO:0000256" key="4">
    <source>
        <dbReference type="ARBA" id="ARBA00022825"/>
    </source>
</evidence>
<feature type="transmembrane region" description="Helical" evidence="8">
    <location>
        <begin position="37"/>
        <end position="55"/>
    </location>
</feature>
<dbReference type="Pfam" id="PF00082">
    <property type="entry name" value="Peptidase_S8"/>
    <property type="match status" value="1"/>
</dbReference>
<dbReference type="PRINTS" id="PR00723">
    <property type="entry name" value="SUBTILISIN"/>
</dbReference>
<sequence>MFKAVVHKVDFIVYLLYNIDMNLLNSFYTNWLKKSTILWVVGGFLLCVVPVAVSARVPDDQWYILQDRVWNQIQAPQAWNYETGNGQVVVAVIDTGVDISNPELSQNIWLNEDEVADNGIDDDNNGYVDDLHGWNFVGKDNNIVPPAFAEKLEEGAAQHGTLISGLIGAIGNNKSLGTGLNWRVKIMPLRVMDNNGSGSYGNITAAVEYAIKNKANVISISIVGEVLEEEMRSVMRRAYDAGIVIVAAAGNSPKLVSGSIDTNPVYPVCFDKDSSDNWLIGVTSVDRSDSLSSFASCGPCVDIMAPGENIYSTELYAPSAGLSGQFGGPWSGTSFSVPLVAGSAALLKSIRPEWSAKEIILALLNSADVVDEKNPDFVGQIGYGRLNIGRAAENAYLSKPVDLDIFNLYSFNNKKIYFYQPQLFKNVYLTSLDWSVINMAYGDLNNDGIQEIATMTKNKNNYQINIVSSKGNIIFQYNIKLSKLGSNFTGLNIYSQNNNQFLIVSEYDNKTNKTKFLKLNWRSGEKITEVSLLGRFVSWSLKKTEEKIVALQQTNSSLRLLEYDWNANKIVDWRLTGVSGVPALAVGKVWSGDTEQAVITVNRGKNSEMYVYDLSNSSFIRESFGLAEKYKQNIILKDINFDGLSEILHFQSGGGNFSVIDGKGKWLQSLRIDKISGQLAD</sequence>
<feature type="active site" description="Charge relay system" evidence="5 6">
    <location>
        <position position="334"/>
    </location>
</feature>
<dbReference type="InterPro" id="IPR034204">
    <property type="entry name" value="PfSUB1-like_cat_dom"/>
</dbReference>
<gene>
    <name evidence="10" type="ORF">COU29_03270</name>
</gene>
<dbReference type="CDD" id="cd07473">
    <property type="entry name" value="Peptidases_S8_Subtilisin_like"/>
    <property type="match status" value="1"/>
</dbReference>
<evidence type="ECO:0000256" key="1">
    <source>
        <dbReference type="ARBA" id="ARBA00011073"/>
    </source>
</evidence>
<evidence type="ECO:0000256" key="2">
    <source>
        <dbReference type="ARBA" id="ARBA00022670"/>
    </source>
</evidence>
<dbReference type="InterPro" id="IPR050131">
    <property type="entry name" value="Peptidase_S8_subtilisin-like"/>
</dbReference>
<evidence type="ECO:0000256" key="8">
    <source>
        <dbReference type="SAM" id="Phobius"/>
    </source>
</evidence>
<dbReference type="InterPro" id="IPR023827">
    <property type="entry name" value="Peptidase_S8_Asp-AS"/>
</dbReference>
<dbReference type="AlphaFoldDB" id="A0A2M6W654"/>
<evidence type="ECO:0000256" key="3">
    <source>
        <dbReference type="ARBA" id="ARBA00022801"/>
    </source>
</evidence>
<dbReference type="InterPro" id="IPR023828">
    <property type="entry name" value="Peptidase_S8_Ser-AS"/>
</dbReference>
<dbReference type="Proteomes" id="UP000231426">
    <property type="component" value="Unassembled WGS sequence"/>
</dbReference>
<organism evidence="10 11">
    <name type="scientific">Candidatus Magasanikbacteria bacterium CG10_big_fil_rev_8_21_14_0_10_36_32</name>
    <dbReference type="NCBI Taxonomy" id="1974646"/>
    <lineage>
        <taxon>Bacteria</taxon>
        <taxon>Candidatus Magasanikiibacteriota</taxon>
    </lineage>
</organism>
<dbReference type="PROSITE" id="PS51892">
    <property type="entry name" value="SUBTILASE"/>
    <property type="match status" value="1"/>
</dbReference>
<keyword evidence="2 6" id="KW-0645">Protease</keyword>
<dbReference type="Gene3D" id="3.40.50.200">
    <property type="entry name" value="Peptidase S8/S53 domain"/>
    <property type="match status" value="1"/>
</dbReference>
<keyword evidence="8" id="KW-0472">Membrane</keyword>
<dbReference type="PROSITE" id="PS00138">
    <property type="entry name" value="SUBTILASE_SER"/>
    <property type="match status" value="1"/>
</dbReference>
<dbReference type="InterPro" id="IPR000209">
    <property type="entry name" value="Peptidase_S8/S53_dom"/>
</dbReference>
<keyword evidence="8" id="KW-0812">Transmembrane</keyword>
<comment type="caution">
    <text evidence="10">The sequence shown here is derived from an EMBL/GenBank/DDBJ whole genome shotgun (WGS) entry which is preliminary data.</text>
</comment>
<accession>A0A2M6W654</accession>
<evidence type="ECO:0000313" key="10">
    <source>
        <dbReference type="EMBL" id="PIT88261.1"/>
    </source>
</evidence>
<keyword evidence="8" id="KW-1133">Transmembrane helix</keyword>
<evidence type="ECO:0000259" key="9">
    <source>
        <dbReference type="Pfam" id="PF00082"/>
    </source>
</evidence>
<dbReference type="SUPFAM" id="SSF69304">
    <property type="entry name" value="Tricorn protease N-terminal domain"/>
    <property type="match status" value="1"/>
</dbReference>
<comment type="similarity">
    <text evidence="1 6 7">Belongs to the peptidase S8 family.</text>
</comment>
<dbReference type="GO" id="GO:0006508">
    <property type="term" value="P:proteolysis"/>
    <property type="evidence" value="ECO:0007669"/>
    <property type="project" value="UniProtKB-KW"/>
</dbReference>
<evidence type="ECO:0000313" key="11">
    <source>
        <dbReference type="Proteomes" id="UP000231426"/>
    </source>
</evidence>
<dbReference type="InterPro" id="IPR036852">
    <property type="entry name" value="Peptidase_S8/S53_dom_sf"/>
</dbReference>
<name>A0A2M6W654_9BACT</name>
<feature type="domain" description="Peptidase S8/S53" evidence="9">
    <location>
        <begin position="87"/>
        <end position="384"/>
    </location>
</feature>
<dbReference type="PANTHER" id="PTHR43806">
    <property type="entry name" value="PEPTIDASE S8"/>
    <property type="match status" value="1"/>
</dbReference>
<dbReference type="SUPFAM" id="SSF52743">
    <property type="entry name" value="Subtilisin-like"/>
    <property type="match status" value="1"/>
</dbReference>
<dbReference type="PROSITE" id="PS00136">
    <property type="entry name" value="SUBTILASE_ASP"/>
    <property type="match status" value="1"/>
</dbReference>
<dbReference type="EMBL" id="PFBV01000004">
    <property type="protein sequence ID" value="PIT88261.1"/>
    <property type="molecule type" value="Genomic_DNA"/>
</dbReference>
<evidence type="ECO:0000256" key="7">
    <source>
        <dbReference type="RuleBase" id="RU003355"/>
    </source>
</evidence>
<evidence type="ECO:0000256" key="5">
    <source>
        <dbReference type="PIRSR" id="PIRSR615500-1"/>
    </source>
</evidence>
<protein>
    <recommendedName>
        <fullName evidence="9">Peptidase S8/S53 domain-containing protein</fullName>
    </recommendedName>
</protein>
<feature type="active site" description="Charge relay system" evidence="5 6">
    <location>
        <position position="94"/>
    </location>
</feature>
<keyword evidence="3 6" id="KW-0378">Hydrolase</keyword>
<feature type="active site" description="Charge relay system" evidence="5 6">
    <location>
        <position position="159"/>
    </location>
</feature>
<dbReference type="InterPro" id="IPR015500">
    <property type="entry name" value="Peptidase_S8_subtilisin-rel"/>
</dbReference>
<evidence type="ECO:0000256" key="6">
    <source>
        <dbReference type="PROSITE-ProRule" id="PRU01240"/>
    </source>
</evidence>